<evidence type="ECO:0000313" key="2">
    <source>
        <dbReference type="Proteomes" id="UP000694844"/>
    </source>
</evidence>
<sequence>MNPKLFLIAFWSLAYIVNGQTTPSPSPPPRGIPTPSKALIMEDLPSQDQIMMDMPNQNFPPPEGDMRNTPVNTQELPPRPVSEMIPRAADGTIQDPSDMRLPSPGFNVGPTDGPITVGNIQVVYNDELRAIMKDYDITPEEIRRMLELYARGGSATITKRRVNPSTGLQEVITLDFDKFTTQRQENEGGSISVAPTADTINGVPGTIPTVGPSETTLKDFQETERYLMEQIKELDAQLMALDTAFRMGQISKRTRDENAILNRDQRRKFESDLGAIQQEINRITGVPKARRNTPRKVVTSDILEKIAVENDKLLKRLTAISGTTSQRFGMGQPMPERPLPQQPFGTTINTGLNPTQRPGLPGPTGSQVRDLSSFESLRRELRSIRARELYILNRLRQLSQLRNSQRLLNGRIPFGRNVPMLSQRRRISFGTPNVNQVPRTLRGSVTGQNVERRHMV</sequence>
<proteinExistence type="predicted"/>
<keyword evidence="2" id="KW-1185">Reference proteome</keyword>
<evidence type="ECO:0000256" key="1">
    <source>
        <dbReference type="SAM" id="SignalP"/>
    </source>
</evidence>
<dbReference type="AlphaFoldDB" id="A0A8B8BLI9"/>
<evidence type="ECO:0000313" key="3">
    <source>
        <dbReference type="RefSeq" id="XP_022303816.1"/>
    </source>
</evidence>
<dbReference type="OrthoDB" id="6209077at2759"/>
<feature type="signal peptide" evidence="1">
    <location>
        <begin position="1"/>
        <end position="19"/>
    </location>
</feature>
<dbReference type="GeneID" id="111111248"/>
<reference evidence="3" key="1">
    <citation type="submission" date="2025-08" db="UniProtKB">
        <authorList>
            <consortium name="RefSeq"/>
        </authorList>
    </citation>
    <scope>IDENTIFICATION</scope>
    <source>
        <tissue evidence="3">Whole sample</tissue>
    </source>
</reference>
<dbReference type="RefSeq" id="XP_022303816.1">
    <property type="nucleotide sequence ID" value="XM_022448108.1"/>
</dbReference>
<feature type="chain" id="PRO_5034466065" evidence="1">
    <location>
        <begin position="20"/>
        <end position="456"/>
    </location>
</feature>
<organism evidence="2 3">
    <name type="scientific">Crassostrea virginica</name>
    <name type="common">Eastern oyster</name>
    <dbReference type="NCBI Taxonomy" id="6565"/>
    <lineage>
        <taxon>Eukaryota</taxon>
        <taxon>Metazoa</taxon>
        <taxon>Spiralia</taxon>
        <taxon>Lophotrochozoa</taxon>
        <taxon>Mollusca</taxon>
        <taxon>Bivalvia</taxon>
        <taxon>Autobranchia</taxon>
        <taxon>Pteriomorphia</taxon>
        <taxon>Ostreida</taxon>
        <taxon>Ostreoidea</taxon>
        <taxon>Ostreidae</taxon>
        <taxon>Crassostrea</taxon>
    </lineage>
</organism>
<gene>
    <name evidence="3" type="primary">LOC111111248</name>
</gene>
<accession>A0A8B8BLI9</accession>
<protein>
    <submittedName>
        <fullName evidence="3">Uncharacterized protein LOC111111248 isoform X1</fullName>
    </submittedName>
</protein>
<keyword evidence="1" id="KW-0732">Signal</keyword>
<dbReference type="KEGG" id="cvn:111111248"/>
<dbReference type="Proteomes" id="UP000694844">
    <property type="component" value="Chromosome 9"/>
</dbReference>
<name>A0A8B8BLI9_CRAVI</name>